<dbReference type="EMBL" id="CP002777">
    <property type="protein sequence ID" value="AEG33896.1"/>
    <property type="molecule type" value="Genomic_DNA"/>
</dbReference>
<reference evidence="2 3" key="1">
    <citation type="submission" date="2011-05" db="EMBL/GenBank/DDBJ databases">
        <title>Complete sequence of chromosome of Thermus thermophilus SG0.5JP17-16.</title>
        <authorList>
            <consortium name="US DOE Joint Genome Institute"/>
            <person name="Lucas S."/>
            <person name="Han J."/>
            <person name="Lapidus A."/>
            <person name="Cheng J.-F."/>
            <person name="Goodwin L."/>
            <person name="Pitluck S."/>
            <person name="Peters L."/>
            <person name="Mikhailova N."/>
            <person name="Teshima H."/>
            <person name="Han C."/>
            <person name="Tapia R."/>
            <person name="Land M."/>
            <person name="Hauser L."/>
            <person name="Kyrpides N."/>
            <person name="Ivanova N."/>
            <person name="Pagani I."/>
            <person name="Allgaier M."/>
            <person name="Hugenholtz P."/>
            <person name="Singer S."/>
            <person name="Gladden J."/>
            <person name="Woyke T."/>
        </authorList>
    </citation>
    <scope>NUCLEOTIDE SEQUENCE [LARGE SCALE GENOMIC DNA]</scope>
    <source>
        <strain evidence="2 3">SG0.5JP17-16</strain>
    </source>
</reference>
<dbReference type="SUPFAM" id="SSF52833">
    <property type="entry name" value="Thioredoxin-like"/>
    <property type="match status" value="1"/>
</dbReference>
<evidence type="ECO:0000259" key="1">
    <source>
        <dbReference type="Pfam" id="PF00462"/>
    </source>
</evidence>
<dbReference type="Pfam" id="PF00462">
    <property type="entry name" value="Glutaredoxin"/>
    <property type="match status" value="1"/>
</dbReference>
<dbReference type="HOGENOM" id="CLU_026126_11_2_0"/>
<evidence type="ECO:0000313" key="2">
    <source>
        <dbReference type="EMBL" id="AEG33896.1"/>
    </source>
</evidence>
<accession>F6DDH0</accession>
<dbReference type="Proteomes" id="UP000009233">
    <property type="component" value="Chromosome"/>
</dbReference>
<feature type="domain" description="Glutaredoxin" evidence="1">
    <location>
        <begin position="3"/>
        <end position="62"/>
    </location>
</feature>
<name>F6DDH0_THETG</name>
<dbReference type="InterPro" id="IPR002109">
    <property type="entry name" value="Glutaredoxin"/>
</dbReference>
<dbReference type="AlphaFoldDB" id="F6DDH0"/>
<dbReference type="KEGG" id="tts:Ththe16_1495"/>
<dbReference type="InterPro" id="IPR036249">
    <property type="entry name" value="Thioredoxin-like_sf"/>
</dbReference>
<proteinExistence type="predicted"/>
<gene>
    <name evidence="2" type="ordered locus">Ththe16_1495</name>
</gene>
<sequence length="83" mass="9706">MQVLSYGTSWCAQTQLLRRLLDRLGVPYRYVDLETHPEVHPTLRFLTGGRLSHPVVYVGGEVLVEPTPAELERALWRRGYLWW</sequence>
<dbReference type="PROSITE" id="PS51354">
    <property type="entry name" value="GLUTAREDOXIN_2"/>
    <property type="match status" value="1"/>
</dbReference>
<organism evidence="2 3">
    <name type="scientific">Thermus thermophilus (strain SG0.5JP17-16)</name>
    <dbReference type="NCBI Taxonomy" id="762633"/>
    <lineage>
        <taxon>Bacteria</taxon>
        <taxon>Thermotogati</taxon>
        <taxon>Deinococcota</taxon>
        <taxon>Deinococci</taxon>
        <taxon>Thermales</taxon>
        <taxon>Thermaceae</taxon>
        <taxon>Thermus</taxon>
    </lineage>
</organism>
<evidence type="ECO:0000313" key="3">
    <source>
        <dbReference type="Proteomes" id="UP000009233"/>
    </source>
</evidence>
<dbReference type="Gene3D" id="3.40.30.10">
    <property type="entry name" value="Glutaredoxin"/>
    <property type="match status" value="1"/>
</dbReference>
<dbReference type="RefSeq" id="WP_014510656.1">
    <property type="nucleotide sequence ID" value="NC_017272.1"/>
</dbReference>
<protein>
    <submittedName>
        <fullName evidence="2">Glutaredoxin</fullName>
    </submittedName>
</protein>
<dbReference type="PATRIC" id="fig|762633.3.peg.1482"/>